<dbReference type="AlphaFoldDB" id="A0A132AE43"/>
<dbReference type="EMBL" id="JXLN01012641">
    <property type="protein sequence ID" value="KPM08710.1"/>
    <property type="molecule type" value="Genomic_DNA"/>
</dbReference>
<comment type="caution">
    <text evidence="1">The sequence shown here is derived from an EMBL/GenBank/DDBJ whole genome shotgun (WGS) entry which is preliminary data.</text>
</comment>
<evidence type="ECO:0000313" key="2">
    <source>
        <dbReference type="Proteomes" id="UP000616769"/>
    </source>
</evidence>
<sequence>MFSEETDRKLLRAARIAAELEAIKNYPEQSSNYQWVYSTPPRFATSTSLPPSLHEYHQIPSSNQIYAKVDLIRKHRYRKGKEISVYQVPKPRCLEENCTLRRNNHFPSDCCLSTETHRLRKAISTPDEFVDAGEYATLRKLMNTKQSNGGLIEISNQNSNPHFDEPINRFPLRTLL</sequence>
<evidence type="ECO:0000313" key="1">
    <source>
        <dbReference type="EMBL" id="KPM08710.1"/>
    </source>
</evidence>
<reference evidence="1 2" key="1">
    <citation type="journal article" date="2015" name="Parasit. Vectors">
        <title>Draft genome of the scabies mite.</title>
        <authorList>
            <person name="Rider S.D.Jr."/>
            <person name="Morgan M.S."/>
            <person name="Arlian L.G."/>
        </authorList>
    </citation>
    <scope>NUCLEOTIDE SEQUENCE [LARGE SCALE GENOMIC DNA]</scope>
    <source>
        <strain evidence="1">Arlian Lab</strain>
    </source>
</reference>
<organism evidence="1 2">
    <name type="scientific">Sarcoptes scabiei</name>
    <name type="common">Itch mite</name>
    <name type="synonym">Acarus scabiei</name>
    <dbReference type="NCBI Taxonomy" id="52283"/>
    <lineage>
        <taxon>Eukaryota</taxon>
        <taxon>Metazoa</taxon>
        <taxon>Ecdysozoa</taxon>
        <taxon>Arthropoda</taxon>
        <taxon>Chelicerata</taxon>
        <taxon>Arachnida</taxon>
        <taxon>Acari</taxon>
        <taxon>Acariformes</taxon>
        <taxon>Sarcoptiformes</taxon>
        <taxon>Astigmata</taxon>
        <taxon>Psoroptidia</taxon>
        <taxon>Sarcoptoidea</taxon>
        <taxon>Sarcoptidae</taxon>
        <taxon>Sarcoptinae</taxon>
        <taxon>Sarcoptes</taxon>
    </lineage>
</organism>
<dbReference type="Proteomes" id="UP000616769">
    <property type="component" value="Unassembled WGS sequence"/>
</dbReference>
<protein>
    <submittedName>
        <fullName evidence="1">Uncharacterized protein</fullName>
    </submittedName>
</protein>
<gene>
    <name evidence="1" type="ORF">QR98_0072340</name>
</gene>
<proteinExistence type="predicted"/>
<name>A0A132AE43_SARSC</name>
<dbReference type="VEuPathDB" id="VectorBase:SSCA001578"/>
<dbReference type="OrthoDB" id="6127264at2759"/>
<accession>A0A132AE43</accession>